<feature type="disulfide bond" evidence="14">
    <location>
        <begin position="35"/>
        <end position="66"/>
    </location>
</feature>
<dbReference type="SMART" id="SM00747">
    <property type="entry name" value="CFEM"/>
    <property type="match status" value="1"/>
</dbReference>
<proteinExistence type="inferred from homology"/>
<keyword evidence="6" id="KW-0336">GPI-anchor</keyword>
<keyword evidence="12" id="KW-0449">Lipoprotein</keyword>
<evidence type="ECO:0000256" key="1">
    <source>
        <dbReference type="ARBA" id="ARBA00004141"/>
    </source>
</evidence>
<comment type="caution">
    <text evidence="19">The sequence shown here is derived from an EMBL/GenBank/DDBJ whole genome shotgun (WGS) entry which is preliminary data.</text>
</comment>
<reference evidence="19 20" key="1">
    <citation type="submission" date="2023-01" db="EMBL/GenBank/DDBJ databases">
        <title>Analysis of 21 Apiospora genomes using comparative genomics revels a genus with tremendous synthesis potential of carbohydrate active enzymes and secondary metabolites.</title>
        <authorList>
            <person name="Sorensen T."/>
        </authorList>
    </citation>
    <scope>NUCLEOTIDE SEQUENCE [LARGE SCALE GENOMIC DNA]</scope>
    <source>
        <strain evidence="19 20">CBS 114990</strain>
    </source>
</reference>
<evidence type="ECO:0000256" key="15">
    <source>
        <dbReference type="SAM" id="MobiDB-lite"/>
    </source>
</evidence>
<keyword evidence="11 14" id="KW-1015">Disulfide bond</keyword>
<dbReference type="PANTHER" id="PTHR33048">
    <property type="entry name" value="PTH11-LIKE INTEGRAL MEMBRANE PROTEIN (AFU_ORTHOLOGUE AFUA_5G11245)"/>
    <property type="match status" value="1"/>
</dbReference>
<feature type="disulfide bond" evidence="14">
    <location>
        <begin position="54"/>
        <end position="87"/>
    </location>
</feature>
<keyword evidence="6" id="KW-0325">Glycoprotein</keyword>
<evidence type="ECO:0000256" key="7">
    <source>
        <dbReference type="ARBA" id="ARBA00022692"/>
    </source>
</evidence>
<keyword evidence="9 16" id="KW-1133">Transmembrane helix</keyword>
<keyword evidence="14" id="KW-0408">Iron</keyword>
<evidence type="ECO:0000256" key="5">
    <source>
        <dbReference type="ARBA" id="ARBA00022525"/>
    </source>
</evidence>
<evidence type="ECO:0000256" key="9">
    <source>
        <dbReference type="ARBA" id="ARBA00022989"/>
    </source>
</evidence>
<feature type="binding site" description="axial binding residue" evidence="14">
    <location>
        <position position="49"/>
    </location>
    <ligand>
        <name>heme</name>
        <dbReference type="ChEBI" id="CHEBI:30413"/>
    </ligand>
    <ligandPart>
        <name>Fe</name>
        <dbReference type="ChEBI" id="CHEBI:18248"/>
    </ligandPart>
</feature>
<dbReference type="GeneID" id="92046129"/>
<feature type="transmembrane region" description="Helical" evidence="16">
    <location>
        <begin position="100"/>
        <end position="118"/>
    </location>
</feature>
<dbReference type="EMBL" id="JAQQWN010000006">
    <property type="protein sequence ID" value="KAK8080936.1"/>
    <property type="molecule type" value="Genomic_DNA"/>
</dbReference>
<keyword evidence="7 16" id="KW-0812">Transmembrane</keyword>
<keyword evidence="5" id="KW-0964">Secreted</keyword>
<evidence type="ECO:0000259" key="18">
    <source>
        <dbReference type="PROSITE" id="PS52012"/>
    </source>
</evidence>
<comment type="similarity">
    <text evidence="4">Belongs to the RBT5 family.</text>
</comment>
<name>A0ABR1WBQ4_9PEZI</name>
<dbReference type="InterPro" id="IPR049326">
    <property type="entry name" value="Rhodopsin_dom_fungi"/>
</dbReference>
<keyword evidence="10 16" id="KW-0472">Membrane</keyword>
<gene>
    <name evidence="19" type="ORF">PG997_008754</name>
</gene>
<evidence type="ECO:0000256" key="12">
    <source>
        <dbReference type="ARBA" id="ARBA00023288"/>
    </source>
</evidence>
<feature type="disulfide bond" evidence="14">
    <location>
        <begin position="45"/>
        <end position="52"/>
    </location>
</feature>
<dbReference type="PANTHER" id="PTHR33048:SF143">
    <property type="entry name" value="EXTRACELLULAR MEMBRANE PROTEIN CFEM DOMAIN-CONTAINING PROTEIN-RELATED"/>
    <property type="match status" value="1"/>
</dbReference>
<evidence type="ECO:0000313" key="20">
    <source>
        <dbReference type="Proteomes" id="UP001433268"/>
    </source>
</evidence>
<keyword evidence="20" id="KW-1185">Reference proteome</keyword>
<evidence type="ECO:0000256" key="3">
    <source>
        <dbReference type="ARBA" id="ARBA00004613"/>
    </source>
</evidence>
<feature type="transmembrane region" description="Helical" evidence="16">
    <location>
        <begin position="177"/>
        <end position="201"/>
    </location>
</feature>
<evidence type="ECO:0000256" key="16">
    <source>
        <dbReference type="SAM" id="Phobius"/>
    </source>
</evidence>
<dbReference type="InterPro" id="IPR052337">
    <property type="entry name" value="SAT4-like"/>
</dbReference>
<dbReference type="InterPro" id="IPR008427">
    <property type="entry name" value="Extracellular_membr_CFEM_dom"/>
</dbReference>
<evidence type="ECO:0000256" key="14">
    <source>
        <dbReference type="PROSITE-ProRule" id="PRU01356"/>
    </source>
</evidence>
<comment type="similarity">
    <text evidence="13">Belongs to the SAT4 family.</text>
</comment>
<feature type="transmembrane region" description="Helical" evidence="16">
    <location>
        <begin position="147"/>
        <end position="165"/>
    </location>
</feature>
<keyword evidence="14" id="KW-0349">Heme</keyword>
<dbReference type="RefSeq" id="XP_066668411.1">
    <property type="nucleotide sequence ID" value="XM_066813069.1"/>
</dbReference>
<keyword evidence="14" id="KW-0479">Metal-binding</keyword>
<feature type="domain" description="CFEM" evidence="18">
    <location>
        <begin position="4"/>
        <end position="114"/>
    </location>
</feature>
<organism evidence="19 20">
    <name type="scientific">Apiospora hydei</name>
    <dbReference type="NCBI Taxonomy" id="1337664"/>
    <lineage>
        <taxon>Eukaryota</taxon>
        <taxon>Fungi</taxon>
        <taxon>Dikarya</taxon>
        <taxon>Ascomycota</taxon>
        <taxon>Pezizomycotina</taxon>
        <taxon>Sordariomycetes</taxon>
        <taxon>Xylariomycetidae</taxon>
        <taxon>Amphisphaeriales</taxon>
        <taxon>Apiosporaceae</taxon>
        <taxon>Apiospora</taxon>
    </lineage>
</organism>
<dbReference type="Pfam" id="PF05730">
    <property type="entry name" value="CFEM"/>
    <property type="match status" value="1"/>
</dbReference>
<evidence type="ECO:0000256" key="10">
    <source>
        <dbReference type="ARBA" id="ARBA00023136"/>
    </source>
</evidence>
<feature type="disulfide bond" evidence="14">
    <location>
        <begin position="31"/>
        <end position="71"/>
    </location>
</feature>
<feature type="chain" id="PRO_5045515767" description="CFEM domain-containing protein" evidence="17">
    <location>
        <begin position="25"/>
        <end position="466"/>
    </location>
</feature>
<evidence type="ECO:0000256" key="11">
    <source>
        <dbReference type="ARBA" id="ARBA00023157"/>
    </source>
</evidence>
<feature type="compositionally biased region" description="Low complexity" evidence="15">
    <location>
        <begin position="399"/>
        <end position="416"/>
    </location>
</feature>
<accession>A0ABR1WBQ4</accession>
<feature type="signal peptide" evidence="17">
    <location>
        <begin position="1"/>
        <end position="24"/>
    </location>
</feature>
<keyword evidence="8 17" id="KW-0732">Signal</keyword>
<dbReference type="Proteomes" id="UP001433268">
    <property type="component" value="Unassembled WGS sequence"/>
</dbReference>
<protein>
    <recommendedName>
        <fullName evidence="18">CFEM domain-containing protein</fullName>
    </recommendedName>
</protein>
<evidence type="ECO:0000256" key="2">
    <source>
        <dbReference type="ARBA" id="ARBA00004589"/>
    </source>
</evidence>
<sequence>MVRITMKILRGIFALIFLIQFVQAQQQIPLCASQCLEAHLKESKCTATDFDCICADQQLQTNVGTCTLGNCTLVEGLAAMNVTKTICKEPVRDNSMTTPIVTAVSATLAVIFVAIRLLNDHLRGSLNVADLCAVLALWTWISEFTYVPAIGLTKICLLLFFLRVFPARRFRHACHGTIAFVIAFSIATFTVTIFSCAPVRYFYLGWAGDTAGTCIDINAFWFSQATVNIVTDLWIMALPIPQIFKLDLERKKKIFFVSEDTVADTGHIGSQSSVSFASRVLSRILAPRTQHVGHRDIFFTNQPPYFLSSTILRLMETDTTVSTDNNVGAATWSVLECNVGIVCCCMPYVRSLLNRVFPNCFGGTFFSSGGGGKKGQKYHTMTSTTAATATSSGAGGDGTSKLQQQTTNATATTTEDGAGGDDGRKCGSRIFNGAENPSGPRAARSGTVDTIEMAPMNGSLAKYPEW</sequence>
<evidence type="ECO:0000256" key="13">
    <source>
        <dbReference type="ARBA" id="ARBA00038359"/>
    </source>
</evidence>
<evidence type="ECO:0000256" key="6">
    <source>
        <dbReference type="ARBA" id="ARBA00022622"/>
    </source>
</evidence>
<feature type="region of interest" description="Disordered" evidence="15">
    <location>
        <begin position="387"/>
        <end position="445"/>
    </location>
</feature>
<dbReference type="PROSITE" id="PS52012">
    <property type="entry name" value="CFEM"/>
    <property type="match status" value="1"/>
</dbReference>
<evidence type="ECO:0000313" key="19">
    <source>
        <dbReference type="EMBL" id="KAK8080936.1"/>
    </source>
</evidence>
<comment type="subcellular location">
    <subcellularLocation>
        <location evidence="2">Membrane</location>
        <topology evidence="2">Lipid-anchor</topology>
        <topology evidence="2">GPI-anchor</topology>
    </subcellularLocation>
    <subcellularLocation>
        <location evidence="1">Membrane</location>
        <topology evidence="1">Multi-pass membrane protein</topology>
    </subcellularLocation>
    <subcellularLocation>
        <location evidence="3">Secreted</location>
    </subcellularLocation>
</comment>
<evidence type="ECO:0000256" key="17">
    <source>
        <dbReference type="SAM" id="SignalP"/>
    </source>
</evidence>
<evidence type="ECO:0000256" key="4">
    <source>
        <dbReference type="ARBA" id="ARBA00010031"/>
    </source>
</evidence>
<evidence type="ECO:0000256" key="8">
    <source>
        <dbReference type="ARBA" id="ARBA00022729"/>
    </source>
</evidence>
<dbReference type="Pfam" id="PF20684">
    <property type="entry name" value="Fung_rhodopsin"/>
    <property type="match status" value="2"/>
</dbReference>